<protein>
    <submittedName>
        <fullName evidence="2">Pyridoxamine 5'-phosphate oxidase family protein</fullName>
    </submittedName>
</protein>
<reference evidence="3" key="1">
    <citation type="submission" date="2024-04" db="EMBL/GenBank/DDBJ databases">
        <title>Phylogenomic analyses of a clade within the roseobacter group suggest taxonomic reassignments of species of the genera Aestuariivita, Citreicella, Loktanella, Nautella, Pelagibaca, Ruegeria, Thalassobius, Thiobacimonas and Tropicibacter, and the proposal o.</title>
        <authorList>
            <person name="Jeon C.O."/>
        </authorList>
    </citation>
    <scope>NUCLEOTIDE SEQUENCE [LARGE SCALE GENOMIC DNA]</scope>
    <source>
        <strain evidence="3">BS5-3</strain>
    </source>
</reference>
<evidence type="ECO:0000313" key="2">
    <source>
        <dbReference type="EMBL" id="WZC50411.1"/>
    </source>
</evidence>
<dbReference type="Pfam" id="PF12766">
    <property type="entry name" value="Pyridox_oxase_2"/>
    <property type="match status" value="1"/>
</dbReference>
<evidence type="ECO:0000259" key="1">
    <source>
        <dbReference type="Pfam" id="PF12766"/>
    </source>
</evidence>
<gene>
    <name evidence="2" type="ORF">AABB29_07205</name>
</gene>
<dbReference type="Proteomes" id="UP001440612">
    <property type="component" value="Chromosome"/>
</dbReference>
<proteinExistence type="predicted"/>
<name>A0ABZ2VBT3_9RHOB</name>
<accession>A0ABZ2VBT3</accession>
<dbReference type="InterPro" id="IPR024624">
    <property type="entry name" value="Pyridox_Oxase_Alr4036_FMN-bd"/>
</dbReference>
<dbReference type="InterPro" id="IPR012349">
    <property type="entry name" value="Split_barrel_FMN-bd"/>
</dbReference>
<evidence type="ECO:0000313" key="3">
    <source>
        <dbReference type="Proteomes" id="UP001440612"/>
    </source>
</evidence>
<dbReference type="RefSeq" id="WP_341368513.1">
    <property type="nucleotide sequence ID" value="NZ_CP150951.2"/>
</dbReference>
<organism evidence="2 3">
    <name type="scientific">Yoonia phaeophyticola</name>
    <dbReference type="NCBI Taxonomy" id="3137369"/>
    <lineage>
        <taxon>Bacteria</taxon>
        <taxon>Pseudomonadati</taxon>
        <taxon>Pseudomonadota</taxon>
        <taxon>Alphaproteobacteria</taxon>
        <taxon>Rhodobacterales</taxon>
        <taxon>Paracoccaceae</taxon>
        <taxon>Yoonia</taxon>
    </lineage>
</organism>
<sequence length="185" mass="20392">MTDWFETQSGLLDKMWTVLTQGVADAKHPARRPTFATVGGDGWPEARTLVLRSADRADAALTLHTDVNSGKMASLRSTPRAALHIWDATLDLQIRLQAEVTIETGASTRALWDQIPDHARQSYGVVPAPGTRLAQALDYVKKPGPHCFAVLHCALCTIDLVHLGAQHRRAGYSRARHWQGQWLSP</sequence>
<keyword evidence="3" id="KW-1185">Reference proteome</keyword>
<feature type="domain" description="Pyridoxamine 5'-phosphate oxidase Alr4036 family FMN-binding" evidence="1">
    <location>
        <begin position="16"/>
        <end position="102"/>
    </location>
</feature>
<dbReference type="Gene3D" id="2.30.110.10">
    <property type="entry name" value="Electron Transport, Fmn-binding Protein, Chain A"/>
    <property type="match status" value="1"/>
</dbReference>
<dbReference type="EMBL" id="CP150951">
    <property type="protein sequence ID" value="WZC50411.1"/>
    <property type="molecule type" value="Genomic_DNA"/>
</dbReference>
<dbReference type="SUPFAM" id="SSF50475">
    <property type="entry name" value="FMN-binding split barrel"/>
    <property type="match status" value="1"/>
</dbReference>